<evidence type="ECO:0000256" key="2">
    <source>
        <dbReference type="ARBA" id="ARBA00009610"/>
    </source>
</evidence>
<dbReference type="OrthoDB" id="6256716at2759"/>
<evidence type="ECO:0000256" key="1">
    <source>
        <dbReference type="ARBA" id="ARBA00004687"/>
    </source>
</evidence>
<dbReference type="AlphaFoldDB" id="A0A8J1XR38"/>
<dbReference type="UniPathway" id="UPA00196"/>
<dbReference type="PANTHER" id="PTHR15231:SF1">
    <property type="entry name" value="PHOSPHATIDYLINOSITOL N-ACETYLGLUCOSAMINYLTRANSFERASE SUBUNIT H"/>
    <property type="match status" value="1"/>
</dbReference>
<organism evidence="4 5">
    <name type="scientific">Owenia fusiformis</name>
    <name type="common">Polychaete worm</name>
    <dbReference type="NCBI Taxonomy" id="6347"/>
    <lineage>
        <taxon>Eukaryota</taxon>
        <taxon>Metazoa</taxon>
        <taxon>Spiralia</taxon>
        <taxon>Lophotrochozoa</taxon>
        <taxon>Annelida</taxon>
        <taxon>Polychaeta</taxon>
        <taxon>Sedentaria</taxon>
        <taxon>Canalipalpata</taxon>
        <taxon>Sabellida</taxon>
        <taxon>Oweniida</taxon>
        <taxon>Oweniidae</taxon>
        <taxon>Owenia</taxon>
    </lineage>
</organism>
<reference evidence="4" key="1">
    <citation type="submission" date="2022-03" db="EMBL/GenBank/DDBJ databases">
        <authorList>
            <person name="Martin C."/>
        </authorList>
    </citation>
    <scope>NUCLEOTIDE SEQUENCE</scope>
</reference>
<feature type="domain" description="Phosphatidylinositol N-acetylglucosaminyltransferase subunit H conserved" evidence="3">
    <location>
        <begin position="77"/>
        <end position="133"/>
    </location>
</feature>
<sequence>MALTYEVLYHDKELCLEYIVKATKFSILKWILWTTAFNIIGLMCHLHHQDWRLLLVVAASLCICLLLKIYLKVVQESLLIVKSLGVQQTTTFATGRTKSTFFNDIDIKALVINEAVTMHTITSYLAILLKTNPTNTPPIKIAQNGYTQERYIDNTVVLKAEEKTNEFKVVPLYTSLWPRLPFLISVYQGSQILSLNQRHEKIS</sequence>
<proteinExistence type="inferred from homology"/>
<dbReference type="InterPro" id="IPR044215">
    <property type="entry name" value="PIG-H"/>
</dbReference>
<protein>
    <recommendedName>
        <fullName evidence="3">Phosphatidylinositol N-acetylglucosaminyltransferase subunit H conserved domain-containing protein</fullName>
    </recommendedName>
</protein>
<dbReference type="Pfam" id="PF10181">
    <property type="entry name" value="PIG-H"/>
    <property type="match status" value="1"/>
</dbReference>
<name>A0A8J1XR38_OWEFU</name>
<evidence type="ECO:0000259" key="3">
    <source>
        <dbReference type="Pfam" id="PF10181"/>
    </source>
</evidence>
<evidence type="ECO:0000313" key="4">
    <source>
        <dbReference type="EMBL" id="CAH1789285.1"/>
    </source>
</evidence>
<dbReference type="GO" id="GO:0006506">
    <property type="term" value="P:GPI anchor biosynthetic process"/>
    <property type="evidence" value="ECO:0007669"/>
    <property type="project" value="UniProtKB-UniPathway"/>
</dbReference>
<gene>
    <name evidence="4" type="ORF">OFUS_LOCUS14671</name>
</gene>
<comment type="pathway">
    <text evidence="1">Glycolipid biosynthesis; glycosylphosphatidylinositol-anchor biosynthesis.</text>
</comment>
<dbReference type="Proteomes" id="UP000749559">
    <property type="component" value="Unassembled WGS sequence"/>
</dbReference>
<accession>A0A8J1XR38</accession>
<comment type="caution">
    <text evidence="4">The sequence shown here is derived from an EMBL/GenBank/DDBJ whole genome shotgun (WGS) entry which is preliminary data.</text>
</comment>
<dbReference type="PANTHER" id="PTHR15231">
    <property type="entry name" value="PHOSPHATIDYLINOSITOL N-ACETYLGLUCOSAMINYLTRANSFERASE SUBUNIT H"/>
    <property type="match status" value="1"/>
</dbReference>
<dbReference type="GO" id="GO:0000506">
    <property type="term" value="C:glycosylphosphatidylinositol-N-acetylglucosaminyltransferase (GPI-GnT) complex"/>
    <property type="evidence" value="ECO:0007669"/>
    <property type="project" value="InterPro"/>
</dbReference>
<evidence type="ECO:0000313" key="5">
    <source>
        <dbReference type="Proteomes" id="UP000749559"/>
    </source>
</evidence>
<dbReference type="InterPro" id="IPR019328">
    <property type="entry name" value="PIGH-H_dom"/>
</dbReference>
<comment type="similarity">
    <text evidence="2">Belongs to the PIGH family.</text>
</comment>
<dbReference type="EMBL" id="CAIIXF020000007">
    <property type="protein sequence ID" value="CAH1789285.1"/>
    <property type="molecule type" value="Genomic_DNA"/>
</dbReference>
<keyword evidence="5" id="KW-1185">Reference proteome</keyword>